<evidence type="ECO:0000259" key="2">
    <source>
        <dbReference type="Pfam" id="PF13400"/>
    </source>
</evidence>
<evidence type="ECO:0000256" key="1">
    <source>
        <dbReference type="SAM" id="Phobius"/>
    </source>
</evidence>
<keyword evidence="1" id="KW-0812">Transmembrane</keyword>
<keyword evidence="1" id="KW-1133">Transmembrane helix</keyword>
<evidence type="ECO:0000313" key="3">
    <source>
        <dbReference type="EMBL" id="MFK4638369.1"/>
    </source>
</evidence>
<reference evidence="3 4" key="1">
    <citation type="submission" date="2024-10" db="EMBL/GenBank/DDBJ databases">
        <title>Novel secondary metabolite-producing bacteria for plant disease control.</title>
        <authorList>
            <person name="Chevrette M."/>
        </authorList>
    </citation>
    <scope>NUCLEOTIDE SEQUENCE [LARGE SCALE GENOMIC DNA]</scope>
    <source>
        <strain evidence="3 4">J30 TE3557</strain>
    </source>
</reference>
<dbReference type="InterPro" id="IPR028087">
    <property type="entry name" value="Tad_N"/>
</dbReference>
<accession>A0ABW8N2Y1</accession>
<keyword evidence="4" id="KW-1185">Reference proteome</keyword>
<feature type="domain" description="Putative Flp pilus-assembly TadG-like N-terminal" evidence="2">
    <location>
        <begin position="23"/>
        <end position="66"/>
    </location>
</feature>
<keyword evidence="1" id="KW-0472">Membrane</keyword>
<feature type="transmembrane region" description="Helical" evidence="1">
    <location>
        <begin position="27"/>
        <end position="51"/>
    </location>
</feature>
<gene>
    <name evidence="3" type="ORF">ABIA52_001258</name>
</gene>
<name>A0ABW8N2Y1_9MICC</name>
<sequence length="345" mass="35614">MRWLTKVRQHVREDAGDYSKERGASTVIVAVLMVVLLGFAALAVDVGAIYAEKAQLQNGADAAALAIATDCAGGSCGSSTSTGSQFANSNANDNTSGAVVTFPAATTVRVVTNARDTAGQNSLSLFFAQSMGFDTASVDASAEASWGAPSSATTLPWTVSECVFKKYLSPAQLASLNSTGTFSGDPVPTHVTLRYDTNAPAVGGCVAQNGYQPGGFGWLETTSACSTDINIGAVVQGQPGNHFPNAATCNTVLAHIMDEPALIPLFKTAAQNGNKTKYTLIGFAAFQVTGYKFDGGQQLDPAAPSCTNNCRALQGFFSRFVSLEEGSQVSGGIPNYGASVVTLTK</sequence>
<evidence type="ECO:0000313" key="4">
    <source>
        <dbReference type="Proteomes" id="UP001620520"/>
    </source>
</evidence>
<proteinExistence type="predicted"/>
<dbReference type="Proteomes" id="UP001620520">
    <property type="component" value="Unassembled WGS sequence"/>
</dbReference>
<protein>
    <submittedName>
        <fullName evidence="3">Flp pilus assembly protein TadG</fullName>
    </submittedName>
</protein>
<dbReference type="Pfam" id="PF13400">
    <property type="entry name" value="Tad"/>
    <property type="match status" value="1"/>
</dbReference>
<dbReference type="RefSeq" id="WP_404593911.1">
    <property type="nucleotide sequence ID" value="NZ_JBIYEW010000003.1"/>
</dbReference>
<comment type="caution">
    <text evidence="3">The sequence shown here is derived from an EMBL/GenBank/DDBJ whole genome shotgun (WGS) entry which is preliminary data.</text>
</comment>
<dbReference type="EMBL" id="JBIYEW010000003">
    <property type="protein sequence ID" value="MFK4638369.1"/>
    <property type="molecule type" value="Genomic_DNA"/>
</dbReference>
<organism evidence="3 4">
    <name type="scientific">Paenarthrobacter histidinolovorans</name>
    <dbReference type="NCBI Taxonomy" id="43664"/>
    <lineage>
        <taxon>Bacteria</taxon>
        <taxon>Bacillati</taxon>
        <taxon>Actinomycetota</taxon>
        <taxon>Actinomycetes</taxon>
        <taxon>Micrococcales</taxon>
        <taxon>Micrococcaceae</taxon>
        <taxon>Paenarthrobacter</taxon>
    </lineage>
</organism>